<keyword evidence="2" id="KW-0812">Transmembrane</keyword>
<reference evidence="3 4" key="1">
    <citation type="journal article" date="2012" name="FEBS Lett.">
        <title>Anammox organism KSU-1 expresses a NirK-type copper-containing nitrite reductase instead of a NirS-type with cytochrome cd1.</title>
        <authorList>
            <person name="Hira D."/>
            <person name="Toh H."/>
            <person name="Migita C.T."/>
            <person name="Okubo H."/>
            <person name="Nishiyama T."/>
            <person name="Hattori M."/>
            <person name="Furukawa K."/>
            <person name="Fujii T."/>
        </authorList>
    </citation>
    <scope>NUCLEOTIDE SEQUENCE [LARGE SCALE GENOMIC DNA]</scope>
</reference>
<feature type="region of interest" description="Disordered" evidence="1">
    <location>
        <begin position="181"/>
        <end position="202"/>
    </location>
</feature>
<comment type="caution">
    <text evidence="3">The sequence shown here is derived from an EMBL/GenBank/DDBJ whole genome shotgun (WGS) entry which is preliminary data.</text>
</comment>
<name>I3IP23_9BACT</name>
<evidence type="ECO:0000313" key="4">
    <source>
        <dbReference type="Proteomes" id="UP000002985"/>
    </source>
</evidence>
<keyword evidence="4" id="KW-1185">Reference proteome</keyword>
<feature type="compositionally biased region" description="Acidic residues" evidence="1">
    <location>
        <begin position="93"/>
        <end position="104"/>
    </location>
</feature>
<organism evidence="3 4">
    <name type="scientific">Candidatus Jettenia caeni</name>
    <dbReference type="NCBI Taxonomy" id="247490"/>
    <lineage>
        <taxon>Bacteria</taxon>
        <taxon>Pseudomonadati</taxon>
        <taxon>Planctomycetota</taxon>
        <taxon>Candidatus Brocadiia</taxon>
        <taxon>Candidatus Brocadiales</taxon>
        <taxon>Candidatus Brocadiaceae</taxon>
        <taxon>Candidatus Jettenia</taxon>
    </lineage>
</organism>
<feature type="region of interest" description="Disordered" evidence="1">
    <location>
        <begin position="81"/>
        <end position="163"/>
    </location>
</feature>
<feature type="transmembrane region" description="Helical" evidence="2">
    <location>
        <begin position="52"/>
        <end position="72"/>
    </location>
</feature>
<dbReference type="Proteomes" id="UP000002985">
    <property type="component" value="Unassembled WGS sequence"/>
</dbReference>
<dbReference type="OrthoDB" id="264225at2"/>
<evidence type="ECO:0000313" key="3">
    <source>
        <dbReference type="EMBL" id="GAB63468.1"/>
    </source>
</evidence>
<keyword evidence="2" id="KW-0472">Membrane</keyword>
<evidence type="ECO:0000256" key="2">
    <source>
        <dbReference type="SAM" id="Phobius"/>
    </source>
</evidence>
<dbReference type="eggNOG" id="COG1470">
    <property type="taxonomic scope" value="Bacteria"/>
</dbReference>
<proteinExistence type="predicted"/>
<dbReference type="AlphaFoldDB" id="I3IP23"/>
<gene>
    <name evidence="3" type="ORF">KSU1_D0159</name>
</gene>
<dbReference type="STRING" id="247490.KSU1_D0159"/>
<accession>I3IP23</accession>
<keyword evidence="2" id="KW-1133">Transmembrane helix</keyword>
<dbReference type="EMBL" id="BAFH01000004">
    <property type="protein sequence ID" value="GAB63468.1"/>
    <property type="molecule type" value="Genomic_DNA"/>
</dbReference>
<sequence length="611" mass="67193">MRPGVKRGEAFAVQRIHSILTNNGTCFAPTIHIEIPIHKYWFRHGERFMHKVLKMLFLAQVITAFMVFAYTISTSHAAEELIPENPEGTAATNDDDELLPENPEETATTNNEDTIPENAIKDVKKIRPAGILKSRQARIRTPKQMETGETTLLTPGKSPEGVEIPFRPTINDAEYKAAKSAISAKSTDTDRPEVAPPQPLAPPVLKGINIEGVNQNEAGGFRPPDTHGAVGKKHFVEITNSHLDIYTKTGSRVKTISLASFFGYTLKTIFDPRCVYDKTWNRWIITAEAFPETTTVQRQLIAVSLTDNPLGSFYIYKIDINTRNNDDFWDFPQLGMDQDSIIITANIFGPTAYRTTRMFAVAKALLYNGLGFSVPIFSGLKGTLAPPIVLDQNNKSFLVAAVTSGTTITKYTLENSSRANPTLTSSTITVPSYSLPPNAQQPNTTALLDTSDSRFINASTQSGNSLWQVHTINSGGLPKPKFYEFNTSTNTVAQSGFFSASANSNDWNATITANTTKDVYVVWSSTKQTATTHAQVRFSGRRSTDPAGVIPSGSVLFQSTTFYKPTGTDPERWGDYSAVTVDPINPLKAWIVNEKINTTTTWGSRIGQIGF</sequence>
<evidence type="ECO:0000256" key="1">
    <source>
        <dbReference type="SAM" id="MobiDB-lite"/>
    </source>
</evidence>
<protein>
    <submittedName>
        <fullName evidence="3">Uncharacterized protein</fullName>
    </submittedName>
</protein>